<dbReference type="AlphaFoldDB" id="A0ABD0JD97"/>
<keyword evidence="2" id="KW-1133">Transmembrane helix</keyword>
<name>A0ABD0JD97_9CAEN</name>
<dbReference type="SUPFAM" id="SSF103481">
    <property type="entry name" value="Multidrug resistance efflux transporter EmrE"/>
    <property type="match status" value="1"/>
</dbReference>
<sequence>MDVIVDVILSLIYVASGTVWSITPEIASRINATGLEEFREHTFEHPFMLMTFQFLVQALCLPLWYFVTGGQTRGRNQNDDDNNDNNDNQQNPDPNRYDEPMINAAAPNIQEPPVGPDPAGNDDDQLINPNGDEEPAQPVRPRREPIIPNNPAWNQRPIDNTKFNRFLFLAPAMFDVVRYGLLYLAIRLTYNSSFMMLRSAAVIFTVMLRVAFLSKHMAKYMWVSVSMVVAGLGLIGMTDYVYQTPPGFDRYGLAAGDLLIAMSQILISMQFVFEEKFMDKHSIDPLKVIGMEGLPDKFFIFRLARQQLQFSGHMGHASVYLIAAEQNPLRNVNGGHRPSVARLEKKGCYAALVSVVLLIPFTYVQSGPFSTLPYSHIEDLKDAFLQMSTNGIIAICVVGNVFSKVIYFYTGTKLVKRKHDSTTRITIDVHHDLIIWGISLAQGWQNYFWPQILGYIMVPIGMGVYTDAIPLPKFCLPPEVPRPAQGPPWGDHWLGR</sequence>
<dbReference type="PANTHER" id="PTHR13146">
    <property type="match status" value="1"/>
</dbReference>
<evidence type="ECO:0000256" key="1">
    <source>
        <dbReference type="SAM" id="MobiDB-lite"/>
    </source>
</evidence>
<feature type="compositionally biased region" description="Acidic residues" evidence="1">
    <location>
        <begin position="120"/>
        <end position="135"/>
    </location>
</feature>
<accession>A0ABD0JD97</accession>
<keyword evidence="4" id="KW-1185">Reference proteome</keyword>
<feature type="transmembrane region" description="Helical" evidence="2">
    <location>
        <begin position="7"/>
        <end position="27"/>
    </location>
</feature>
<feature type="transmembrane region" description="Helical" evidence="2">
    <location>
        <begin position="192"/>
        <end position="213"/>
    </location>
</feature>
<feature type="transmembrane region" description="Helical" evidence="2">
    <location>
        <begin position="220"/>
        <end position="242"/>
    </location>
</feature>
<comment type="caution">
    <text evidence="3">The sequence shown here is derived from an EMBL/GenBank/DDBJ whole genome shotgun (WGS) entry which is preliminary data.</text>
</comment>
<feature type="transmembrane region" description="Helical" evidence="2">
    <location>
        <begin position="47"/>
        <end position="67"/>
    </location>
</feature>
<keyword evidence="2" id="KW-0812">Transmembrane</keyword>
<evidence type="ECO:0000256" key="2">
    <source>
        <dbReference type="SAM" id="Phobius"/>
    </source>
</evidence>
<feature type="transmembrane region" description="Helical" evidence="2">
    <location>
        <begin position="384"/>
        <end position="409"/>
    </location>
</feature>
<gene>
    <name evidence="3" type="ORF">BaRGS_00035910</name>
</gene>
<proteinExistence type="predicted"/>
<evidence type="ECO:0000313" key="4">
    <source>
        <dbReference type="Proteomes" id="UP001519460"/>
    </source>
</evidence>
<feature type="transmembrane region" description="Helical" evidence="2">
    <location>
        <begin position="347"/>
        <end position="364"/>
    </location>
</feature>
<feature type="transmembrane region" description="Helical" evidence="2">
    <location>
        <begin position="254"/>
        <end position="273"/>
    </location>
</feature>
<protein>
    <recommendedName>
        <fullName evidence="5">Integral membrane protein</fullName>
    </recommendedName>
</protein>
<dbReference type="PANTHER" id="PTHR13146:SF0">
    <property type="entry name" value="SOLUTE CARRIER FAMILY 35 MEMBER F6"/>
    <property type="match status" value="1"/>
</dbReference>
<feature type="region of interest" description="Disordered" evidence="1">
    <location>
        <begin position="74"/>
        <end position="153"/>
    </location>
</feature>
<keyword evidence="2" id="KW-0472">Membrane</keyword>
<evidence type="ECO:0000313" key="3">
    <source>
        <dbReference type="EMBL" id="KAK7471422.1"/>
    </source>
</evidence>
<feature type="transmembrane region" description="Helical" evidence="2">
    <location>
        <begin position="166"/>
        <end position="186"/>
    </location>
</feature>
<dbReference type="InterPro" id="IPR037185">
    <property type="entry name" value="EmrE-like"/>
</dbReference>
<feature type="compositionally biased region" description="Low complexity" evidence="1">
    <location>
        <begin position="85"/>
        <end position="94"/>
    </location>
</feature>
<organism evidence="3 4">
    <name type="scientific">Batillaria attramentaria</name>
    <dbReference type="NCBI Taxonomy" id="370345"/>
    <lineage>
        <taxon>Eukaryota</taxon>
        <taxon>Metazoa</taxon>
        <taxon>Spiralia</taxon>
        <taxon>Lophotrochozoa</taxon>
        <taxon>Mollusca</taxon>
        <taxon>Gastropoda</taxon>
        <taxon>Caenogastropoda</taxon>
        <taxon>Sorbeoconcha</taxon>
        <taxon>Cerithioidea</taxon>
        <taxon>Batillariidae</taxon>
        <taxon>Batillaria</taxon>
    </lineage>
</organism>
<dbReference type="Proteomes" id="UP001519460">
    <property type="component" value="Unassembled WGS sequence"/>
</dbReference>
<reference evidence="3 4" key="1">
    <citation type="journal article" date="2023" name="Sci. Data">
        <title>Genome assembly of the Korean intertidal mud-creeper Batillaria attramentaria.</title>
        <authorList>
            <person name="Patra A.K."/>
            <person name="Ho P.T."/>
            <person name="Jun S."/>
            <person name="Lee S.J."/>
            <person name="Kim Y."/>
            <person name="Won Y.J."/>
        </authorList>
    </citation>
    <scope>NUCLEOTIDE SEQUENCE [LARGE SCALE GENOMIC DNA]</scope>
    <source>
        <strain evidence="3">Wonlab-2016</strain>
    </source>
</reference>
<evidence type="ECO:0008006" key="5">
    <source>
        <dbReference type="Google" id="ProtNLM"/>
    </source>
</evidence>
<dbReference type="EMBL" id="JACVVK020000493">
    <property type="protein sequence ID" value="KAK7471422.1"/>
    <property type="molecule type" value="Genomic_DNA"/>
</dbReference>